<organism evidence="11 12">
    <name type="scientific">Vogesella oryzagri</name>
    <dbReference type="NCBI Taxonomy" id="3160864"/>
    <lineage>
        <taxon>Bacteria</taxon>
        <taxon>Pseudomonadati</taxon>
        <taxon>Pseudomonadota</taxon>
        <taxon>Betaproteobacteria</taxon>
        <taxon>Neisseriales</taxon>
        <taxon>Chromobacteriaceae</taxon>
        <taxon>Vogesella</taxon>
    </lineage>
</organism>
<dbReference type="SFLD" id="SFLDS00003">
    <property type="entry name" value="Haloacid_Dehalogenase"/>
    <property type="match status" value="1"/>
</dbReference>
<gene>
    <name evidence="11" type="ORF">ABNW52_17990</name>
</gene>
<dbReference type="Gene3D" id="3.40.50.1000">
    <property type="entry name" value="HAD superfamily/HAD-like"/>
    <property type="match status" value="1"/>
</dbReference>
<dbReference type="PANTHER" id="PTHR43434">
    <property type="entry name" value="PHOSPHOGLYCOLATE PHOSPHATASE"/>
    <property type="match status" value="1"/>
</dbReference>
<comment type="pathway">
    <text evidence="3 10">Organic acid metabolism; glycolate biosynthesis; glycolate from 2-phosphoglycolate: step 1/1.</text>
</comment>
<evidence type="ECO:0000256" key="9">
    <source>
        <dbReference type="ARBA" id="ARBA00023277"/>
    </source>
</evidence>
<comment type="caution">
    <text evidence="11">The sequence shown here is derived from an EMBL/GenBank/DDBJ whole genome shotgun (WGS) entry which is preliminary data.</text>
</comment>
<feature type="active site" description="Nucleophile" evidence="10">
    <location>
        <position position="12"/>
    </location>
</feature>
<dbReference type="InterPro" id="IPR023198">
    <property type="entry name" value="PGP-like_dom2"/>
</dbReference>
<dbReference type="SUPFAM" id="SSF56784">
    <property type="entry name" value="HAD-like"/>
    <property type="match status" value="1"/>
</dbReference>
<dbReference type="NCBIfam" id="NF009695">
    <property type="entry name" value="PRK13222.1-2"/>
    <property type="match status" value="1"/>
</dbReference>
<dbReference type="PANTHER" id="PTHR43434:SF1">
    <property type="entry name" value="PHOSPHOGLYCOLATE PHOSPHATASE"/>
    <property type="match status" value="1"/>
</dbReference>
<dbReference type="InterPro" id="IPR023214">
    <property type="entry name" value="HAD_sf"/>
</dbReference>
<keyword evidence="6 10" id="KW-0479">Metal-binding</keyword>
<dbReference type="NCBIfam" id="TIGR01549">
    <property type="entry name" value="HAD-SF-IA-v1"/>
    <property type="match status" value="1"/>
</dbReference>
<proteinExistence type="inferred from homology"/>
<evidence type="ECO:0000256" key="10">
    <source>
        <dbReference type="HAMAP-Rule" id="MF_00495"/>
    </source>
</evidence>
<evidence type="ECO:0000256" key="8">
    <source>
        <dbReference type="ARBA" id="ARBA00022842"/>
    </source>
</evidence>
<keyword evidence="7 10" id="KW-0378">Hydrolase</keyword>
<dbReference type="HAMAP" id="MF_00495">
    <property type="entry name" value="GPH_hydrolase_bact"/>
    <property type="match status" value="1"/>
</dbReference>
<dbReference type="SFLD" id="SFLDG01129">
    <property type="entry name" value="C1.5:_HAD__Beta-PGM__Phosphata"/>
    <property type="match status" value="1"/>
</dbReference>
<dbReference type="InterPro" id="IPR041492">
    <property type="entry name" value="HAD_2"/>
</dbReference>
<feature type="binding site" evidence="10">
    <location>
        <position position="14"/>
    </location>
    <ligand>
        <name>Mg(2+)</name>
        <dbReference type="ChEBI" id="CHEBI:18420"/>
    </ligand>
</feature>
<dbReference type="InterPro" id="IPR050155">
    <property type="entry name" value="HAD-like_hydrolase_sf"/>
</dbReference>
<dbReference type="Gene3D" id="1.10.150.240">
    <property type="entry name" value="Putative phosphatase, domain 2"/>
    <property type="match status" value="1"/>
</dbReference>
<dbReference type="CDD" id="cd16417">
    <property type="entry name" value="HAD_PGPase"/>
    <property type="match status" value="1"/>
</dbReference>
<dbReference type="GO" id="GO:0008967">
    <property type="term" value="F:phosphoglycolate phosphatase activity"/>
    <property type="evidence" value="ECO:0007669"/>
    <property type="project" value="UniProtKB-EC"/>
</dbReference>
<dbReference type="InterPro" id="IPR006439">
    <property type="entry name" value="HAD-SF_hydro_IA"/>
</dbReference>
<comment type="catalytic activity">
    <reaction evidence="1 10">
        <text>2-phosphoglycolate + H2O = glycolate + phosphate</text>
        <dbReference type="Rhea" id="RHEA:14369"/>
        <dbReference type="ChEBI" id="CHEBI:15377"/>
        <dbReference type="ChEBI" id="CHEBI:29805"/>
        <dbReference type="ChEBI" id="CHEBI:43474"/>
        <dbReference type="ChEBI" id="CHEBI:58033"/>
        <dbReference type="EC" id="3.1.3.18"/>
    </reaction>
</comment>
<dbReference type="PRINTS" id="PR00413">
    <property type="entry name" value="HADHALOGNASE"/>
</dbReference>
<evidence type="ECO:0000313" key="12">
    <source>
        <dbReference type="Proteomes" id="UP001433638"/>
    </source>
</evidence>
<evidence type="ECO:0000256" key="3">
    <source>
        <dbReference type="ARBA" id="ARBA00004818"/>
    </source>
</evidence>
<dbReference type="EC" id="3.1.3.18" evidence="5 10"/>
<dbReference type="Proteomes" id="UP001433638">
    <property type="component" value="Unassembled WGS sequence"/>
</dbReference>
<keyword evidence="12" id="KW-1185">Reference proteome</keyword>
<evidence type="ECO:0000256" key="1">
    <source>
        <dbReference type="ARBA" id="ARBA00000830"/>
    </source>
</evidence>
<evidence type="ECO:0000313" key="11">
    <source>
        <dbReference type="EMBL" id="MEQ6292508.1"/>
    </source>
</evidence>
<sequence>MNLKHIKAIAFDLDGTLVDSIADLAASANAMREAMNLAPLPAERVASYVGDGVGSLVHRTLTDSMDQHSDEATWTQGFNLFIRHYHEHLTVRTRMYPGVSDALGLLRSLELPLVVITNKSQFLAMPLLQQLDIDTAFSLILGGDSLPEKKPSALPLLHAAAVLNVKPQEMLLVGDSENDIACARKAGAVAVAVSYGYRDATTLQADLIVGSLVDLFALLKQSHDPHVHRRD</sequence>
<feature type="binding site" evidence="10">
    <location>
        <position position="12"/>
    </location>
    <ligand>
        <name>Mg(2+)</name>
        <dbReference type="ChEBI" id="CHEBI:18420"/>
    </ligand>
</feature>
<evidence type="ECO:0000256" key="4">
    <source>
        <dbReference type="ARBA" id="ARBA00006171"/>
    </source>
</evidence>
<feature type="binding site" evidence="10">
    <location>
        <position position="175"/>
    </location>
    <ligand>
        <name>Mg(2+)</name>
        <dbReference type="ChEBI" id="CHEBI:18420"/>
    </ligand>
</feature>
<keyword evidence="9 10" id="KW-0119">Carbohydrate metabolism</keyword>
<evidence type="ECO:0000256" key="2">
    <source>
        <dbReference type="ARBA" id="ARBA00001946"/>
    </source>
</evidence>
<dbReference type="RefSeq" id="WP_349590896.1">
    <property type="nucleotide sequence ID" value="NZ_JBEFLD010000011.1"/>
</dbReference>
<comment type="cofactor">
    <cofactor evidence="2 10">
        <name>Mg(2+)</name>
        <dbReference type="ChEBI" id="CHEBI:18420"/>
    </cofactor>
</comment>
<name>A0ABV1M8G9_9NEIS</name>
<reference evidence="11" key="1">
    <citation type="submission" date="2024-06" db="EMBL/GenBank/DDBJ databases">
        <title>Genome sequence of Vogesella sp. MAHUQ-64.</title>
        <authorList>
            <person name="Huq M.A."/>
        </authorList>
    </citation>
    <scope>NUCLEOTIDE SEQUENCE</scope>
    <source>
        <strain evidence="11">MAHUQ-64</strain>
    </source>
</reference>
<dbReference type="Pfam" id="PF13419">
    <property type="entry name" value="HAD_2"/>
    <property type="match status" value="1"/>
</dbReference>
<dbReference type="NCBIfam" id="TIGR01449">
    <property type="entry name" value="PGP_bact"/>
    <property type="match status" value="1"/>
</dbReference>
<protein>
    <recommendedName>
        <fullName evidence="5 10">Phosphoglycolate phosphatase</fullName>
        <shortName evidence="10">PGP</shortName>
        <shortName evidence="10">PGPase</shortName>
        <ecNumber evidence="5 10">3.1.3.18</ecNumber>
    </recommendedName>
</protein>
<evidence type="ECO:0000256" key="5">
    <source>
        <dbReference type="ARBA" id="ARBA00013078"/>
    </source>
</evidence>
<evidence type="ECO:0000256" key="7">
    <source>
        <dbReference type="ARBA" id="ARBA00022801"/>
    </source>
</evidence>
<dbReference type="EMBL" id="JBEFLD010000011">
    <property type="protein sequence ID" value="MEQ6292508.1"/>
    <property type="molecule type" value="Genomic_DNA"/>
</dbReference>
<accession>A0ABV1M8G9</accession>
<keyword evidence="8 10" id="KW-0460">Magnesium</keyword>
<evidence type="ECO:0000256" key="6">
    <source>
        <dbReference type="ARBA" id="ARBA00022723"/>
    </source>
</evidence>
<dbReference type="InterPro" id="IPR036412">
    <property type="entry name" value="HAD-like_sf"/>
</dbReference>
<comment type="function">
    <text evidence="10">Specifically catalyzes the dephosphorylation of 2-phosphoglycolate. Is involved in the dissimilation of the intracellular 2-phosphoglycolate formed during the DNA repair of 3'-phosphoglycolate ends, a major class of DNA lesions induced by oxidative stress.</text>
</comment>
<dbReference type="InterPro" id="IPR037512">
    <property type="entry name" value="PGPase_prok"/>
</dbReference>
<comment type="similarity">
    <text evidence="4 10">Belongs to the HAD-like hydrolase superfamily. CbbY/CbbZ/Gph/YieH family.</text>
</comment>